<gene>
    <name evidence="2" type="ORF">FPANT_7144</name>
</gene>
<feature type="compositionally biased region" description="Basic and acidic residues" evidence="1">
    <location>
        <begin position="77"/>
        <end position="97"/>
    </location>
</feature>
<feature type="region of interest" description="Disordered" evidence="1">
    <location>
        <begin position="67"/>
        <end position="125"/>
    </location>
</feature>
<dbReference type="AlphaFoldDB" id="A0A8H5P0Y1"/>
<evidence type="ECO:0000256" key="1">
    <source>
        <dbReference type="SAM" id="MobiDB-lite"/>
    </source>
</evidence>
<keyword evidence="3" id="KW-1185">Reference proteome</keyword>
<evidence type="ECO:0000313" key="3">
    <source>
        <dbReference type="Proteomes" id="UP000544095"/>
    </source>
</evidence>
<evidence type="ECO:0000313" key="2">
    <source>
        <dbReference type="EMBL" id="KAF5586851.1"/>
    </source>
</evidence>
<feature type="compositionally biased region" description="Polar residues" evidence="1">
    <location>
        <begin position="98"/>
        <end position="107"/>
    </location>
</feature>
<accession>A0A8H5P0Y1</accession>
<reference evidence="2 3" key="1">
    <citation type="submission" date="2020-05" db="EMBL/GenBank/DDBJ databases">
        <title>Identification and distribution of gene clusters putatively required for synthesis of sphingolipid metabolism inhibitors in phylogenetically diverse species of the filamentous fungus Fusarium.</title>
        <authorList>
            <person name="Kim H.-S."/>
            <person name="Busman M."/>
            <person name="Brown D.W."/>
            <person name="Divon H."/>
            <person name="Uhlig S."/>
            <person name="Proctor R.H."/>
        </authorList>
    </citation>
    <scope>NUCLEOTIDE SEQUENCE [LARGE SCALE GENOMIC DNA]</scope>
    <source>
        <strain evidence="2 3">NRRL 25211</strain>
    </source>
</reference>
<name>A0A8H5P0Y1_9HYPO</name>
<feature type="compositionally biased region" description="Polar residues" evidence="1">
    <location>
        <begin position="1"/>
        <end position="17"/>
    </location>
</feature>
<sequence length="192" mass="22267">MDSSNSKRYPESRSSVGQVDDELNEIFQLDGVWETAWEEPIEDTNGMVLVDATQYAAFLKWQARNHEGESANPSLEPKGKWTDTSKKEDTEPARLEKQGTNIQLSQNHPKDRPSSRTGDPASDDKAQAWCEEFERKMDRMGIRHEFRHIIKLLEMSQLMDNDMKLFELVKLLEDVKKKDDEERQKSSHNGRN</sequence>
<comment type="caution">
    <text evidence="2">The sequence shown here is derived from an EMBL/GenBank/DDBJ whole genome shotgun (WGS) entry which is preliminary data.</text>
</comment>
<dbReference type="Proteomes" id="UP000544095">
    <property type="component" value="Unassembled WGS sequence"/>
</dbReference>
<dbReference type="EMBL" id="JAAOAR010000341">
    <property type="protein sequence ID" value="KAF5586851.1"/>
    <property type="molecule type" value="Genomic_DNA"/>
</dbReference>
<feature type="region of interest" description="Disordered" evidence="1">
    <location>
        <begin position="1"/>
        <end position="20"/>
    </location>
</feature>
<organism evidence="2 3">
    <name type="scientific">Fusarium pseudoanthophilum</name>
    <dbReference type="NCBI Taxonomy" id="48495"/>
    <lineage>
        <taxon>Eukaryota</taxon>
        <taxon>Fungi</taxon>
        <taxon>Dikarya</taxon>
        <taxon>Ascomycota</taxon>
        <taxon>Pezizomycotina</taxon>
        <taxon>Sordariomycetes</taxon>
        <taxon>Hypocreomycetidae</taxon>
        <taxon>Hypocreales</taxon>
        <taxon>Nectriaceae</taxon>
        <taxon>Fusarium</taxon>
        <taxon>Fusarium fujikuroi species complex</taxon>
    </lineage>
</organism>
<protein>
    <submittedName>
        <fullName evidence="2">Uncharacterized protein</fullName>
    </submittedName>
</protein>
<proteinExistence type="predicted"/>